<dbReference type="InterPro" id="IPR015495">
    <property type="entry name" value="Myb_TF_plants"/>
</dbReference>
<dbReference type="InterPro" id="IPR009057">
    <property type="entry name" value="Homeodomain-like_sf"/>
</dbReference>
<reference evidence="7 8" key="1">
    <citation type="submission" date="2024-08" db="EMBL/GenBank/DDBJ databases">
        <title>Insights into the chromosomal genome structure of Flemingia macrophylla.</title>
        <authorList>
            <person name="Ding Y."/>
            <person name="Zhao Y."/>
            <person name="Bi W."/>
            <person name="Wu M."/>
            <person name="Zhao G."/>
            <person name="Gong Y."/>
            <person name="Li W."/>
            <person name="Zhang P."/>
        </authorList>
    </citation>
    <scope>NUCLEOTIDE SEQUENCE [LARGE SCALE GENOMIC DNA]</scope>
    <source>
        <strain evidence="7">DYQJB</strain>
        <tissue evidence="7">Leaf</tissue>
    </source>
</reference>
<dbReference type="GO" id="GO:0005634">
    <property type="term" value="C:nucleus"/>
    <property type="evidence" value="ECO:0007669"/>
    <property type="project" value="UniProtKB-SubCell"/>
</dbReference>
<dbReference type="PROSITE" id="PS50090">
    <property type="entry name" value="MYB_LIKE"/>
    <property type="match status" value="1"/>
</dbReference>
<dbReference type="InterPro" id="IPR017930">
    <property type="entry name" value="Myb_dom"/>
</dbReference>
<evidence type="ECO:0000259" key="6">
    <source>
        <dbReference type="PROSITE" id="PS51294"/>
    </source>
</evidence>
<dbReference type="PROSITE" id="PS51294">
    <property type="entry name" value="HTH_MYB"/>
    <property type="match status" value="1"/>
</dbReference>
<name>A0ABD1M726_9FABA</name>
<keyword evidence="4" id="KW-0539">Nucleus</keyword>
<evidence type="ECO:0000256" key="1">
    <source>
        <dbReference type="ARBA" id="ARBA00004123"/>
    </source>
</evidence>
<dbReference type="PANTHER" id="PTHR47994">
    <property type="entry name" value="F14D16.11-RELATED"/>
    <property type="match status" value="1"/>
</dbReference>
<feature type="domain" description="HTH myb-type" evidence="6">
    <location>
        <begin position="30"/>
        <end position="57"/>
    </location>
</feature>
<organism evidence="7 8">
    <name type="scientific">Flemingia macrophylla</name>
    <dbReference type="NCBI Taxonomy" id="520843"/>
    <lineage>
        <taxon>Eukaryota</taxon>
        <taxon>Viridiplantae</taxon>
        <taxon>Streptophyta</taxon>
        <taxon>Embryophyta</taxon>
        <taxon>Tracheophyta</taxon>
        <taxon>Spermatophyta</taxon>
        <taxon>Magnoliopsida</taxon>
        <taxon>eudicotyledons</taxon>
        <taxon>Gunneridae</taxon>
        <taxon>Pentapetalae</taxon>
        <taxon>rosids</taxon>
        <taxon>fabids</taxon>
        <taxon>Fabales</taxon>
        <taxon>Fabaceae</taxon>
        <taxon>Papilionoideae</taxon>
        <taxon>50 kb inversion clade</taxon>
        <taxon>NPAAA clade</taxon>
        <taxon>indigoferoid/millettioid clade</taxon>
        <taxon>Phaseoleae</taxon>
        <taxon>Flemingia</taxon>
    </lineage>
</organism>
<proteinExistence type="predicted"/>
<evidence type="ECO:0000256" key="2">
    <source>
        <dbReference type="ARBA" id="ARBA00022737"/>
    </source>
</evidence>
<dbReference type="SUPFAM" id="SSF46689">
    <property type="entry name" value="Homeodomain-like"/>
    <property type="match status" value="1"/>
</dbReference>
<dbReference type="AlphaFoldDB" id="A0ABD1M726"/>
<dbReference type="EMBL" id="JBGMDY010000006">
    <property type="protein sequence ID" value="KAL2331581.1"/>
    <property type="molecule type" value="Genomic_DNA"/>
</dbReference>
<gene>
    <name evidence="7" type="ORF">Fmac_019162</name>
</gene>
<dbReference type="PANTHER" id="PTHR47994:SF5">
    <property type="entry name" value="F14D16.11-RELATED"/>
    <property type="match status" value="1"/>
</dbReference>
<comment type="subcellular location">
    <subcellularLocation>
        <location evidence="1">Nucleus</location>
    </subcellularLocation>
</comment>
<dbReference type="InterPro" id="IPR001005">
    <property type="entry name" value="SANT/Myb"/>
</dbReference>
<sequence length="254" mass="28957">MDTRRRQEARGLCSKAWPWKLEFSACQSGWSIIASHLPERTDNEIKNYWNTNIKKRLIRMGLDPITHKPKPEAYDVHQTKNNTNMNHMAQWENARLEAEARESMLQVGSSFFLPPQLVTSKIPIQPCFSSDSPSTKHNTTVYNMCALTLVTNHDLQSPVSTLSFPDNKLTVLSNVGQFTDTESSLSYKVDGNVKQSSSQTQKMMESYYEPILQDDDIMMAVEAFRSARCESIHDLFNNTAAMEGLIDCSSKRYM</sequence>
<dbReference type="Gene3D" id="1.10.10.60">
    <property type="entry name" value="Homeodomain-like"/>
    <property type="match status" value="1"/>
</dbReference>
<comment type="caution">
    <text evidence="7">The sequence shown here is derived from an EMBL/GenBank/DDBJ whole genome shotgun (WGS) entry which is preliminary data.</text>
</comment>
<dbReference type="Proteomes" id="UP001603857">
    <property type="component" value="Unassembled WGS sequence"/>
</dbReference>
<evidence type="ECO:0000259" key="5">
    <source>
        <dbReference type="PROSITE" id="PS50090"/>
    </source>
</evidence>
<dbReference type="CDD" id="cd00167">
    <property type="entry name" value="SANT"/>
    <property type="match status" value="1"/>
</dbReference>
<dbReference type="Pfam" id="PF00249">
    <property type="entry name" value="Myb_DNA-binding"/>
    <property type="match status" value="1"/>
</dbReference>
<evidence type="ECO:0000313" key="7">
    <source>
        <dbReference type="EMBL" id="KAL2331581.1"/>
    </source>
</evidence>
<feature type="domain" description="Myb-like" evidence="5">
    <location>
        <begin position="30"/>
        <end position="53"/>
    </location>
</feature>
<protein>
    <submittedName>
        <fullName evidence="7">Uncharacterized protein</fullName>
    </submittedName>
</protein>
<keyword evidence="3" id="KW-0238">DNA-binding</keyword>
<keyword evidence="2" id="KW-0677">Repeat</keyword>
<evidence type="ECO:0000313" key="8">
    <source>
        <dbReference type="Proteomes" id="UP001603857"/>
    </source>
</evidence>
<evidence type="ECO:0000256" key="4">
    <source>
        <dbReference type="ARBA" id="ARBA00023242"/>
    </source>
</evidence>
<keyword evidence="8" id="KW-1185">Reference proteome</keyword>
<dbReference type="GO" id="GO:0003677">
    <property type="term" value="F:DNA binding"/>
    <property type="evidence" value="ECO:0007669"/>
    <property type="project" value="UniProtKB-KW"/>
</dbReference>
<evidence type="ECO:0000256" key="3">
    <source>
        <dbReference type="ARBA" id="ARBA00023125"/>
    </source>
</evidence>
<accession>A0ABD1M726</accession>